<keyword evidence="1" id="KW-0812">Transmembrane</keyword>
<evidence type="ECO:0000313" key="3">
    <source>
        <dbReference type="RefSeq" id="XP_031573813.1"/>
    </source>
</evidence>
<dbReference type="Proteomes" id="UP000515163">
    <property type="component" value="Unplaced"/>
</dbReference>
<keyword evidence="1" id="KW-1133">Transmembrane helix</keyword>
<evidence type="ECO:0000256" key="1">
    <source>
        <dbReference type="SAM" id="Phobius"/>
    </source>
</evidence>
<organism evidence="2 3">
    <name type="scientific">Actinia tenebrosa</name>
    <name type="common">Australian red waratah sea anemone</name>
    <dbReference type="NCBI Taxonomy" id="6105"/>
    <lineage>
        <taxon>Eukaryota</taxon>
        <taxon>Metazoa</taxon>
        <taxon>Cnidaria</taxon>
        <taxon>Anthozoa</taxon>
        <taxon>Hexacorallia</taxon>
        <taxon>Actiniaria</taxon>
        <taxon>Actiniidae</taxon>
        <taxon>Actinia</taxon>
    </lineage>
</organism>
<feature type="transmembrane region" description="Helical" evidence="1">
    <location>
        <begin position="12"/>
        <end position="35"/>
    </location>
</feature>
<dbReference type="KEGG" id="aten:116307677"/>
<protein>
    <submittedName>
        <fullName evidence="3">Uncharacterized protein LOC116307677</fullName>
    </submittedName>
</protein>
<gene>
    <name evidence="3" type="primary">LOC116307677</name>
</gene>
<dbReference type="RefSeq" id="XP_031573813.1">
    <property type="nucleotide sequence ID" value="XM_031717953.1"/>
</dbReference>
<dbReference type="GeneID" id="116307677"/>
<dbReference type="InParanoid" id="A0A6P8J7L6"/>
<keyword evidence="1" id="KW-0472">Membrane</keyword>
<sequence>MLIVKQFQSYHSIMLFYVGLAVLSFCSFVSSTAVIQEDQSSSYTDWIKISANQVCFEGRHNRPGSLHNYVKAGLVVGIKLVHLSGRIRCVSLVEYDSRWGCGHYAPFKPNPLNVIVTDRYDQILFPRKENLGPHHGLWYWLPFTHSVESKELVFTNFGTPFNFPQNEEMKIWYGEDLRNWAEGDNQGRVCVEVYAKFLN</sequence>
<dbReference type="AlphaFoldDB" id="A0A6P8J7L6"/>
<reference evidence="3" key="1">
    <citation type="submission" date="2025-08" db="UniProtKB">
        <authorList>
            <consortium name="RefSeq"/>
        </authorList>
    </citation>
    <scope>IDENTIFICATION</scope>
    <source>
        <tissue evidence="3">Tentacle</tissue>
    </source>
</reference>
<evidence type="ECO:0000313" key="2">
    <source>
        <dbReference type="Proteomes" id="UP000515163"/>
    </source>
</evidence>
<keyword evidence="2" id="KW-1185">Reference proteome</keyword>
<dbReference type="OrthoDB" id="5945099at2759"/>
<proteinExistence type="predicted"/>
<name>A0A6P8J7L6_ACTTE</name>
<accession>A0A6P8J7L6</accession>